<protein>
    <submittedName>
        <fullName evidence="1">Uncharacterized protein</fullName>
    </submittedName>
</protein>
<dbReference type="HOGENOM" id="CLU_3188931_0_0_6"/>
<comment type="caution">
    <text evidence="1">The sequence shown here is derived from an EMBL/GenBank/DDBJ whole genome shotgun (WGS) entry which is preliminary data.</text>
</comment>
<dbReference type="Proteomes" id="UP000005723">
    <property type="component" value="Unassembled WGS sequence"/>
</dbReference>
<organism evidence="1 2">
    <name type="scientific">Serratia odorifera DSM 4582</name>
    <dbReference type="NCBI Taxonomy" id="667129"/>
    <lineage>
        <taxon>Bacteria</taxon>
        <taxon>Pseudomonadati</taxon>
        <taxon>Pseudomonadota</taxon>
        <taxon>Gammaproteobacteria</taxon>
        <taxon>Enterobacterales</taxon>
        <taxon>Yersiniaceae</taxon>
        <taxon>Serratia</taxon>
    </lineage>
</organism>
<dbReference type="STRING" id="667129.HMPREF0758_3676"/>
<evidence type="ECO:0000313" key="2">
    <source>
        <dbReference type="Proteomes" id="UP000005723"/>
    </source>
</evidence>
<proteinExistence type="predicted"/>
<evidence type="ECO:0000313" key="1">
    <source>
        <dbReference type="EMBL" id="EFE94805.1"/>
    </source>
</evidence>
<dbReference type="AlphaFoldDB" id="D4E676"/>
<sequence>MAIFADLRPSDGESKKIKIISLFYFYAAEYIHLNFYQSNNLMQFVY</sequence>
<reference evidence="1 2" key="1">
    <citation type="submission" date="2010-01" db="EMBL/GenBank/DDBJ databases">
        <authorList>
            <person name="Muzny D."/>
            <person name="Qin X."/>
            <person name="Deng J."/>
            <person name="Jiang H."/>
            <person name="Liu Y."/>
            <person name="Qu J."/>
            <person name="Song X.-Z."/>
            <person name="Zhang L."/>
            <person name="Thornton R."/>
            <person name="Coyle M."/>
            <person name="Francisco L."/>
            <person name="Jackson L."/>
            <person name="Javaid M."/>
            <person name="Korchina V."/>
            <person name="Kovar C."/>
            <person name="Mata R."/>
            <person name="Mathew T."/>
            <person name="Ngo R."/>
            <person name="Nguyen L."/>
            <person name="Nguyen N."/>
            <person name="Okwuonu G."/>
            <person name="Ongeri F."/>
            <person name="Pham C."/>
            <person name="Simmons D."/>
            <person name="Wilczek-Boney K."/>
            <person name="Hale W."/>
            <person name="Jakkamsetti A."/>
            <person name="Pham P."/>
            <person name="Ruth R."/>
            <person name="San Lucas F."/>
            <person name="Warren J."/>
            <person name="Zhang J."/>
            <person name="Zhao Z."/>
            <person name="Zhou C."/>
            <person name="Zhu D."/>
            <person name="Lee S."/>
            <person name="Bess C."/>
            <person name="Blankenburg K."/>
            <person name="Forbes L."/>
            <person name="Fu Q."/>
            <person name="Gubbala S."/>
            <person name="Hirani K."/>
            <person name="Jayaseelan J.C."/>
            <person name="Lara F."/>
            <person name="Munidasa M."/>
            <person name="Palculict T."/>
            <person name="Patil S."/>
            <person name="Pu L.-L."/>
            <person name="Saada N."/>
            <person name="Tang L."/>
            <person name="Weissenberger G."/>
            <person name="Zhu Y."/>
            <person name="Hemphill L."/>
            <person name="Shang Y."/>
            <person name="Youmans B."/>
            <person name="Ayvaz T."/>
            <person name="Ross M."/>
            <person name="Santibanez J."/>
            <person name="Aqrawi P."/>
            <person name="Gross S."/>
            <person name="Joshi V."/>
            <person name="Fowler G."/>
            <person name="Nazareth L."/>
            <person name="Reid J."/>
            <person name="Worley K."/>
            <person name="Petrosino J."/>
            <person name="Highlander S."/>
            <person name="Gibbs R."/>
        </authorList>
    </citation>
    <scope>NUCLEOTIDE SEQUENCE [LARGE SCALE GENOMIC DNA]</scope>
    <source>
        <strain evidence="1 2">DSM 4582</strain>
    </source>
</reference>
<name>D4E676_SEROD</name>
<keyword evidence="2" id="KW-1185">Reference proteome</keyword>
<accession>D4E676</accession>
<gene>
    <name evidence="1" type="ORF">HMPREF0758_3676</name>
</gene>
<dbReference type="EMBL" id="ADBY01000051">
    <property type="protein sequence ID" value="EFE94805.1"/>
    <property type="molecule type" value="Genomic_DNA"/>
</dbReference>